<keyword evidence="3" id="KW-1185">Reference proteome</keyword>
<dbReference type="EMBL" id="CAWUOM010000040">
    <property type="protein sequence ID" value="CAK7267968.1"/>
    <property type="molecule type" value="Genomic_DNA"/>
</dbReference>
<comment type="caution">
    <text evidence="2">The sequence shown here is derived from an EMBL/GenBank/DDBJ whole genome shotgun (WGS) entry which is preliminary data.</text>
</comment>
<protein>
    <recommendedName>
        <fullName evidence="1">HTH merR-type domain-containing protein</fullName>
    </recommendedName>
</protein>
<evidence type="ECO:0000259" key="1">
    <source>
        <dbReference type="PROSITE" id="PS50937"/>
    </source>
</evidence>
<organism evidence="2 3">
    <name type="scientific">Sporothrix epigloea</name>
    <dbReference type="NCBI Taxonomy" id="1892477"/>
    <lineage>
        <taxon>Eukaryota</taxon>
        <taxon>Fungi</taxon>
        <taxon>Dikarya</taxon>
        <taxon>Ascomycota</taxon>
        <taxon>Pezizomycotina</taxon>
        <taxon>Sordariomycetes</taxon>
        <taxon>Sordariomycetidae</taxon>
        <taxon>Ophiostomatales</taxon>
        <taxon>Ophiostomataceae</taxon>
        <taxon>Sporothrix</taxon>
    </lineage>
</organism>
<dbReference type="PROSITE" id="PS50937">
    <property type="entry name" value="HTH_MERR_2"/>
    <property type="match status" value="1"/>
</dbReference>
<proteinExistence type="predicted"/>
<evidence type="ECO:0000313" key="3">
    <source>
        <dbReference type="Proteomes" id="UP001642501"/>
    </source>
</evidence>
<dbReference type="Proteomes" id="UP001642501">
    <property type="component" value="Unassembled WGS sequence"/>
</dbReference>
<reference evidence="2 3" key="1">
    <citation type="submission" date="2024-01" db="EMBL/GenBank/DDBJ databases">
        <authorList>
            <person name="Allen C."/>
            <person name="Tagirdzhanova G."/>
        </authorList>
    </citation>
    <scope>NUCLEOTIDE SEQUENCE [LARGE SCALE GENOMIC DNA]</scope>
    <source>
        <strain evidence="2 3">CBS 573.63</strain>
    </source>
</reference>
<dbReference type="InterPro" id="IPR000551">
    <property type="entry name" value="MerR-type_HTH_dom"/>
</dbReference>
<accession>A0ABP0DI77</accession>
<sequence>MPLSEIQELLDIFGAHPTTVVGYDAWSYFDPAGLDNRILPTELNAASPTYERDLRAYKEFRRVNATFQNVVLACVDDSVRSRLQEERYRLPQMFLKSVKGFIIPNQDVYRAVLLQRWEALVSKNATLANVLRHITDGEVAMRQCIAEDLITSDYGCTNWCWPPFSGLSIL</sequence>
<gene>
    <name evidence="2" type="ORF">SEPCBS57363_002864</name>
</gene>
<feature type="domain" description="HTH merR-type" evidence="1">
    <location>
        <begin position="1"/>
        <end position="12"/>
    </location>
</feature>
<name>A0ABP0DI77_9PEZI</name>
<evidence type="ECO:0000313" key="2">
    <source>
        <dbReference type="EMBL" id="CAK7267968.1"/>
    </source>
</evidence>